<evidence type="ECO:0000313" key="8">
    <source>
        <dbReference type="EMBL" id="MCD8473071.1"/>
    </source>
</evidence>
<feature type="transmembrane region" description="Helical" evidence="5">
    <location>
        <begin position="128"/>
        <end position="149"/>
    </location>
</feature>
<dbReference type="STRING" id="1444770.AF72_04855"/>
<feature type="transmembrane region" description="Helical" evidence="5">
    <location>
        <begin position="302"/>
        <end position="319"/>
    </location>
</feature>
<dbReference type="NCBIfam" id="NF004741">
    <property type="entry name" value="PRK06076.1-2"/>
    <property type="match status" value="1"/>
</dbReference>
<feature type="transmembrane region" description="Helical" evidence="5">
    <location>
        <begin position="201"/>
        <end position="219"/>
    </location>
</feature>
<comment type="similarity">
    <text evidence="5 6">Belongs to the complex I subunit 1 family.</text>
</comment>
<comment type="caution">
    <text evidence="7">The sequence shown here is derived from an EMBL/GenBank/DDBJ whole genome shotgun (WGS) entry which is preliminary data.</text>
</comment>
<gene>
    <name evidence="5 8" type="primary">nuoH</name>
    <name evidence="7" type="ORF">AF72_04855</name>
    <name evidence="8" type="ORF">LPH55_06240</name>
</gene>
<dbReference type="GO" id="GO:0003954">
    <property type="term" value="F:NADH dehydrogenase activity"/>
    <property type="evidence" value="ECO:0007669"/>
    <property type="project" value="TreeGrafter"/>
</dbReference>
<keyword evidence="5" id="KW-1003">Cell membrane</keyword>
<evidence type="ECO:0000313" key="10">
    <source>
        <dbReference type="Proteomes" id="UP001430701"/>
    </source>
</evidence>
<proteinExistence type="inferred from homology"/>
<comment type="subunit">
    <text evidence="5">NDH-1 is composed of 14 different subunits. Subunits NuoA, H, J, K, L, M, N constitute the membrane sector of the complex.</text>
</comment>
<evidence type="ECO:0000256" key="5">
    <source>
        <dbReference type="HAMAP-Rule" id="MF_01350"/>
    </source>
</evidence>
<reference evidence="8" key="2">
    <citation type="submission" date="2021-11" db="EMBL/GenBank/DDBJ databases">
        <title>Genome sequence of Xylella taiwanensis PLS432.</title>
        <authorList>
            <person name="Weng L.-W."/>
            <person name="Su C.-C."/>
            <person name="Tsai C.-W."/>
            <person name="Kuo C.-H."/>
        </authorList>
    </citation>
    <scope>NUCLEOTIDE SEQUENCE</scope>
    <source>
        <strain evidence="8">PLS432</strain>
    </source>
</reference>
<feature type="transmembrane region" description="Helical" evidence="5">
    <location>
        <begin position="61"/>
        <end position="82"/>
    </location>
</feature>
<keyword evidence="7" id="KW-0560">Oxidoreductase</keyword>
<evidence type="ECO:0000256" key="4">
    <source>
        <dbReference type="ARBA" id="ARBA00023136"/>
    </source>
</evidence>
<comment type="function">
    <text evidence="5">NDH-1 shuttles electrons from NADH, via FMN and iron-sulfur (Fe-S) centers, to quinones in the respiratory chain. The immediate electron acceptor for the enzyme in this species is believed to be ubiquinone. Couples the redox reaction to proton translocation (for every two electrons transferred, four hydrogen ions are translocated across the cytoplasmic membrane), and thus conserves the redox energy in a proton gradient. This subunit may bind ubiquinone.</text>
</comment>
<reference evidence="7 9" key="1">
    <citation type="journal article" date="2014" name="Genome Announc.">
        <title>Draft Genome Sequence of Xylella fastidiosa Pear Leaf Scorch Strain in Taiwan.</title>
        <authorList>
            <person name="Su C.C."/>
            <person name="Deng W.L."/>
            <person name="Jan F.J."/>
            <person name="Chang C.J."/>
            <person name="Huang H."/>
            <person name="Chen J."/>
        </authorList>
    </citation>
    <scope>NUCLEOTIDE SEQUENCE [LARGE SCALE GENOMIC DNA]</scope>
    <source>
        <strain evidence="7 9">PLS229</strain>
    </source>
</reference>
<feature type="transmembrane region" description="Helical" evidence="5">
    <location>
        <begin position="169"/>
        <end position="189"/>
    </location>
</feature>
<feature type="transmembrane region" description="Helical" evidence="5">
    <location>
        <begin position="339"/>
        <end position="359"/>
    </location>
</feature>
<dbReference type="eggNOG" id="COG1005">
    <property type="taxonomic scope" value="Bacteria"/>
</dbReference>
<dbReference type="OrthoDB" id="9803734at2"/>
<comment type="subcellular location">
    <subcellularLocation>
        <location evidence="5 6">Cell membrane</location>
        <topology evidence="5 6">Multi-pass membrane protein</topology>
    </subcellularLocation>
    <subcellularLocation>
        <location evidence="1">Membrane</location>
        <topology evidence="1">Multi-pass membrane protein</topology>
    </subcellularLocation>
</comment>
<keyword evidence="5 6" id="KW-0520">NAD</keyword>
<feature type="transmembrane region" description="Helical" evidence="5">
    <location>
        <begin position="94"/>
        <end position="116"/>
    </location>
</feature>
<keyword evidence="2 5" id="KW-0812">Transmembrane</keyword>
<dbReference type="GO" id="GO:0005886">
    <property type="term" value="C:plasma membrane"/>
    <property type="evidence" value="ECO:0007669"/>
    <property type="project" value="UniProtKB-SubCell"/>
</dbReference>
<keyword evidence="10" id="KW-1185">Reference proteome</keyword>
<dbReference type="NCBIfam" id="NF004742">
    <property type="entry name" value="PRK06076.1-3"/>
    <property type="match status" value="1"/>
</dbReference>
<keyword evidence="5" id="KW-1278">Translocase</keyword>
<evidence type="ECO:0000313" key="9">
    <source>
        <dbReference type="Proteomes" id="UP000020406"/>
    </source>
</evidence>
<dbReference type="KEGG" id="xtw:AB672_01495"/>
<dbReference type="GO" id="GO:0009060">
    <property type="term" value="P:aerobic respiration"/>
    <property type="evidence" value="ECO:0007669"/>
    <property type="project" value="TreeGrafter"/>
</dbReference>
<dbReference type="PANTHER" id="PTHR11432">
    <property type="entry name" value="NADH DEHYDROGENASE SUBUNIT 1"/>
    <property type="match status" value="1"/>
</dbReference>
<dbReference type="GO" id="GO:0048038">
    <property type="term" value="F:quinone binding"/>
    <property type="evidence" value="ECO:0007669"/>
    <property type="project" value="UniProtKB-KW"/>
</dbReference>
<dbReference type="Pfam" id="PF00146">
    <property type="entry name" value="NADHdh"/>
    <property type="match status" value="1"/>
</dbReference>
<evidence type="ECO:0000256" key="2">
    <source>
        <dbReference type="ARBA" id="ARBA00022692"/>
    </source>
</evidence>
<dbReference type="Proteomes" id="UP001430701">
    <property type="component" value="Unassembled WGS sequence"/>
</dbReference>
<keyword evidence="3 5" id="KW-1133">Transmembrane helix</keyword>
<keyword evidence="5" id="KW-0874">Quinone</keyword>
<evidence type="ECO:0000313" key="7">
    <source>
        <dbReference type="EMBL" id="EWS78575.1"/>
    </source>
</evidence>
<dbReference type="InterPro" id="IPR001694">
    <property type="entry name" value="NADH_UbQ_OxRdtase_su1/FPO"/>
</dbReference>
<comment type="catalytic activity">
    <reaction evidence="5">
        <text>a quinone + NADH + 5 H(+)(in) = a quinol + NAD(+) + 4 H(+)(out)</text>
        <dbReference type="Rhea" id="RHEA:57888"/>
        <dbReference type="ChEBI" id="CHEBI:15378"/>
        <dbReference type="ChEBI" id="CHEBI:24646"/>
        <dbReference type="ChEBI" id="CHEBI:57540"/>
        <dbReference type="ChEBI" id="CHEBI:57945"/>
        <dbReference type="ChEBI" id="CHEBI:132124"/>
    </reaction>
</comment>
<name>Z9JJL0_9GAMM</name>
<comment type="caution">
    <text evidence="5">Lacks conserved residue(s) required for the propagation of feature annotation.</text>
</comment>
<dbReference type="PANTHER" id="PTHR11432:SF3">
    <property type="entry name" value="NADH-UBIQUINONE OXIDOREDUCTASE CHAIN 1"/>
    <property type="match status" value="1"/>
</dbReference>
<dbReference type="InterPro" id="IPR018086">
    <property type="entry name" value="NADH_UbQ_OxRdtase_su1_CS"/>
</dbReference>
<dbReference type="GO" id="GO:0016655">
    <property type="term" value="F:oxidoreductase activity, acting on NAD(P)H, quinone or similar compound as acceptor"/>
    <property type="evidence" value="ECO:0007669"/>
    <property type="project" value="UniProtKB-UniRule"/>
</dbReference>
<evidence type="ECO:0000256" key="3">
    <source>
        <dbReference type="ARBA" id="ARBA00022989"/>
    </source>
</evidence>
<dbReference type="GeneID" id="68899946"/>
<feature type="transmembrane region" description="Helical" evidence="5">
    <location>
        <begin position="239"/>
        <end position="257"/>
    </location>
</feature>
<feature type="transmembrane region" description="Helical" evidence="5">
    <location>
        <begin position="264"/>
        <end position="282"/>
    </location>
</feature>
<dbReference type="Proteomes" id="UP000020406">
    <property type="component" value="Unassembled WGS sequence"/>
</dbReference>
<dbReference type="EC" id="7.1.1.-" evidence="5"/>
<dbReference type="EMBL" id="JAJPPU010000002">
    <property type="protein sequence ID" value="MCD8473071.1"/>
    <property type="molecule type" value="Genomic_DNA"/>
</dbReference>
<evidence type="ECO:0000256" key="1">
    <source>
        <dbReference type="ARBA" id="ARBA00004141"/>
    </source>
</evidence>
<keyword evidence="5 7" id="KW-0830">Ubiquinone</keyword>
<evidence type="ECO:0000256" key="6">
    <source>
        <dbReference type="RuleBase" id="RU000471"/>
    </source>
</evidence>
<dbReference type="PROSITE" id="PS00668">
    <property type="entry name" value="COMPLEX1_ND1_2"/>
    <property type="match status" value="1"/>
</dbReference>
<sequence length="363" mass="40497">MNAWFLNMVDPLHQWCLGFGDIGVVLWTVLKIVMIAIPLILSVAFYVVWERKLIGWMHVRHGPMYVGMGVFQAFADVFKLLFKEVVYPAKAHKAIFVIAPLLTLAPSFAAWAVVPFDAKLVLSNANVGLLYLLAMTSLGVYGIILAGWASNSKYAFLGAMRSAAQVVSYEIAMGFALVGVMIAAGSLNLSQIVMAQAGSSGFFDWFLIPLFPLFIVYWVSGVAETNRSPFDVVEGESEIVAGHMVEYSGSVFALFFLAEYANMILVSFLISIFFLGGWLSPIQGWVNGNVSPLIDWVWNGGWPWLLLKVLFFASAYIWFRASFPRYRYDQIMRLGWKVFIPLTIVWIAVTALMVFYGVIQKGV</sequence>
<dbReference type="AlphaFoldDB" id="Z9JJL0"/>
<dbReference type="PATRIC" id="fig|1444770.3.peg.1166"/>
<dbReference type="RefSeq" id="WP_038270800.1">
    <property type="nucleotide sequence ID" value="NZ_CP053627.1"/>
</dbReference>
<keyword evidence="4 5" id="KW-0472">Membrane</keyword>
<dbReference type="EMBL" id="JDSQ01000006">
    <property type="protein sequence ID" value="EWS78575.1"/>
    <property type="molecule type" value="Genomic_DNA"/>
</dbReference>
<protein>
    <recommendedName>
        <fullName evidence="5">NADH-quinone oxidoreductase subunit H</fullName>
        <ecNumber evidence="5">7.1.1.-</ecNumber>
    </recommendedName>
    <alternativeName>
        <fullName evidence="5">NADH dehydrogenase I subunit H</fullName>
    </alternativeName>
    <alternativeName>
        <fullName evidence="5">NDH-1 subunit H</fullName>
    </alternativeName>
</protein>
<accession>Z9JJL0</accession>
<feature type="transmembrane region" description="Helical" evidence="5">
    <location>
        <begin position="24"/>
        <end position="49"/>
    </location>
</feature>
<organism evidence="7 9">
    <name type="scientific">Xylella taiwanensis</name>
    <dbReference type="NCBI Taxonomy" id="1444770"/>
    <lineage>
        <taxon>Bacteria</taxon>
        <taxon>Pseudomonadati</taxon>
        <taxon>Pseudomonadota</taxon>
        <taxon>Gammaproteobacteria</taxon>
        <taxon>Lysobacterales</taxon>
        <taxon>Lysobacteraceae</taxon>
        <taxon>Xylella</taxon>
    </lineage>
</organism>
<dbReference type="HAMAP" id="MF_01350">
    <property type="entry name" value="NDH1_NuoH"/>
    <property type="match status" value="1"/>
</dbReference>